<protein>
    <submittedName>
        <fullName evidence="3">Cupin domain protein</fullName>
    </submittedName>
</protein>
<dbReference type="Gene3D" id="2.60.120.10">
    <property type="entry name" value="Jelly Rolls"/>
    <property type="match status" value="1"/>
</dbReference>
<dbReference type="InterPro" id="IPR014710">
    <property type="entry name" value="RmlC-like_jellyroll"/>
</dbReference>
<dbReference type="PANTHER" id="PTHR40112:SF1">
    <property type="entry name" value="H2HPP ISOMERASE"/>
    <property type="match status" value="1"/>
</dbReference>
<gene>
    <name evidence="3" type="ORF">SAMN04487945_2643</name>
</gene>
<proteinExistence type="predicted"/>
<dbReference type="RefSeq" id="WP_089669940.1">
    <property type="nucleotide sequence ID" value="NZ_FOJA01000001.1"/>
</dbReference>
<dbReference type="InterPro" id="IPR011051">
    <property type="entry name" value="RmlC_Cupin_sf"/>
</dbReference>
<organism evidence="3 4">
    <name type="scientific">Halobacterium jilantaiense</name>
    <dbReference type="NCBI Taxonomy" id="355548"/>
    <lineage>
        <taxon>Archaea</taxon>
        <taxon>Methanobacteriati</taxon>
        <taxon>Methanobacteriota</taxon>
        <taxon>Stenosarchaea group</taxon>
        <taxon>Halobacteria</taxon>
        <taxon>Halobacteriales</taxon>
        <taxon>Halobacteriaceae</taxon>
        <taxon>Halobacterium</taxon>
    </lineage>
</organism>
<dbReference type="InterPro" id="IPR013096">
    <property type="entry name" value="Cupin_2"/>
</dbReference>
<dbReference type="STRING" id="355548.SAMN04487945_2643"/>
<accession>A0A1I0QIZ7</accession>
<name>A0A1I0QIZ7_9EURY</name>
<dbReference type="InterPro" id="IPR052535">
    <property type="entry name" value="Bacilysin_H2HPP_isomerase"/>
</dbReference>
<dbReference type="EMBL" id="FOJA01000001">
    <property type="protein sequence ID" value="SEW26891.1"/>
    <property type="molecule type" value="Genomic_DNA"/>
</dbReference>
<dbReference type="AlphaFoldDB" id="A0A1I0QIZ7"/>
<feature type="domain" description="Cupin type-2" evidence="2">
    <location>
        <begin position="33"/>
        <end position="101"/>
    </location>
</feature>
<dbReference type="OrthoDB" id="114121at2157"/>
<reference evidence="3 4" key="1">
    <citation type="submission" date="2016-10" db="EMBL/GenBank/DDBJ databases">
        <authorList>
            <person name="de Groot N.N."/>
        </authorList>
    </citation>
    <scope>NUCLEOTIDE SEQUENCE [LARGE SCALE GENOMIC DNA]</scope>
    <source>
        <strain evidence="3 4">CGMCC 1.5337</strain>
    </source>
</reference>
<sequence>METVDLTDTETVEAVEGVYLAQLAVGDEMSVQHFQIEAGAEVPEHEHHHEQVGYLYQGELTFVVDGEEHVVTPGESYTIPGGEAHAAVNEGDDPVRGIDVFSPPRANPDWLE</sequence>
<feature type="region of interest" description="Disordered" evidence="1">
    <location>
        <begin position="76"/>
        <end position="112"/>
    </location>
</feature>
<evidence type="ECO:0000313" key="4">
    <source>
        <dbReference type="Proteomes" id="UP000198518"/>
    </source>
</evidence>
<dbReference type="Proteomes" id="UP000198518">
    <property type="component" value="Unassembled WGS sequence"/>
</dbReference>
<dbReference type="SUPFAM" id="SSF51182">
    <property type="entry name" value="RmlC-like cupins"/>
    <property type="match status" value="1"/>
</dbReference>
<dbReference type="Pfam" id="PF07883">
    <property type="entry name" value="Cupin_2"/>
    <property type="match status" value="1"/>
</dbReference>
<keyword evidence="4" id="KW-1185">Reference proteome</keyword>
<evidence type="ECO:0000313" key="3">
    <source>
        <dbReference type="EMBL" id="SEW26891.1"/>
    </source>
</evidence>
<evidence type="ECO:0000256" key="1">
    <source>
        <dbReference type="SAM" id="MobiDB-lite"/>
    </source>
</evidence>
<dbReference type="PANTHER" id="PTHR40112">
    <property type="entry name" value="H2HPP ISOMERASE"/>
    <property type="match status" value="1"/>
</dbReference>
<evidence type="ECO:0000259" key="2">
    <source>
        <dbReference type="Pfam" id="PF07883"/>
    </source>
</evidence>